<reference evidence="1 2" key="1">
    <citation type="submission" date="2020-08" db="EMBL/GenBank/DDBJ databases">
        <title>Functional genomics of gut bacteria from endangered species of beetles.</title>
        <authorList>
            <person name="Carlos-Shanley C."/>
        </authorList>
    </citation>
    <scope>NUCLEOTIDE SEQUENCE [LARGE SCALE GENOMIC DNA]</scope>
    <source>
        <strain evidence="1 2">S00202</strain>
    </source>
</reference>
<dbReference type="RefSeq" id="WP_184679611.1">
    <property type="nucleotide sequence ID" value="NZ_JACHLL010000001.1"/>
</dbReference>
<evidence type="ECO:0000313" key="2">
    <source>
        <dbReference type="Proteomes" id="UP000557193"/>
    </source>
</evidence>
<gene>
    <name evidence="1" type="ORF">HNP49_000051</name>
</gene>
<dbReference type="Proteomes" id="UP000557193">
    <property type="component" value="Unassembled WGS sequence"/>
</dbReference>
<name>A0A7X0BPF1_9PSED</name>
<sequence length="292" mass="32854">MTLTRRLLWPLAILLLVSSRLPAAELFYLGQKIPDIQRPWSSGDYRLLIEALDKIDKTQVNALPRRSGEFTGPIYQRMTSPDNFKPQLNIYAPLELRQNEAREVLFQLKELMRLYFDFKAVQQPYGAEALGLMTYSLRQQAILFTLTTEFWMTLAASEQGSPVRLKGLGETKAAAAMLTSSAIDYLDLTKQFDREELVLYSAELAKQLPDLFVHLQQPVRVDLLTRIETLSRQHAYTEVRSNMADLLPVLSAIQDDVSRQLAKPAPGTAPVKRLDLSLPASEATPALPAGKP</sequence>
<keyword evidence="2" id="KW-1185">Reference proteome</keyword>
<dbReference type="EMBL" id="JACHLL010000001">
    <property type="protein sequence ID" value="MBB6339901.1"/>
    <property type="molecule type" value="Genomic_DNA"/>
</dbReference>
<proteinExistence type="predicted"/>
<protein>
    <submittedName>
        <fullName evidence="1">Uncharacterized protein</fullName>
    </submittedName>
</protein>
<comment type="caution">
    <text evidence="1">The sequence shown here is derived from an EMBL/GenBank/DDBJ whole genome shotgun (WGS) entry which is preliminary data.</text>
</comment>
<organism evidence="1 2">
    <name type="scientific">Pseudomonas fluvialis</name>
    <dbReference type="NCBI Taxonomy" id="1793966"/>
    <lineage>
        <taxon>Bacteria</taxon>
        <taxon>Pseudomonadati</taxon>
        <taxon>Pseudomonadota</taxon>
        <taxon>Gammaproteobacteria</taxon>
        <taxon>Pseudomonadales</taxon>
        <taxon>Pseudomonadaceae</taxon>
        <taxon>Pseudomonas</taxon>
    </lineage>
</organism>
<dbReference type="AlphaFoldDB" id="A0A7X0BPF1"/>
<evidence type="ECO:0000313" key="1">
    <source>
        <dbReference type="EMBL" id="MBB6339901.1"/>
    </source>
</evidence>
<accession>A0A7X0BPF1</accession>